<keyword evidence="1" id="KW-0732">Signal</keyword>
<dbReference type="RefSeq" id="WP_110814249.1">
    <property type="nucleotide sequence ID" value="NZ_QJTE01000003.1"/>
</dbReference>
<dbReference type="OrthoDB" id="7860723at2"/>
<sequence length="164" mass="17428">MRALIAALTLAAAPAQAERLHFCWVGEAGFTMTGSMVVPDDRLDGGIVTEEDVTAFAIVGYRDGRQVGKWSLREMEPETSWVLTFDSEAMEFVMPGTSESQAWNANGAVNDCGNPGFGFNAGNGGQDVCVDGVFEYDSTIEPTTPLPASRAAVDPLCCGRELIG</sequence>
<accession>A0A318T0I1</accession>
<dbReference type="EMBL" id="QJTE01000003">
    <property type="protein sequence ID" value="PYE83674.1"/>
    <property type="molecule type" value="Genomic_DNA"/>
</dbReference>
<reference evidence="2 3" key="1">
    <citation type="submission" date="2018-06" db="EMBL/GenBank/DDBJ databases">
        <title>Genomic Encyclopedia of Type Strains, Phase III (KMG-III): the genomes of soil and plant-associated and newly described type strains.</title>
        <authorList>
            <person name="Whitman W."/>
        </authorList>
    </citation>
    <scope>NUCLEOTIDE SEQUENCE [LARGE SCALE GENOMIC DNA]</scope>
    <source>
        <strain evidence="2 3">CECT 9025</strain>
    </source>
</reference>
<dbReference type="AlphaFoldDB" id="A0A318T0I1"/>
<evidence type="ECO:0000313" key="2">
    <source>
        <dbReference type="EMBL" id="PYE83674.1"/>
    </source>
</evidence>
<evidence type="ECO:0000256" key="1">
    <source>
        <dbReference type="SAM" id="SignalP"/>
    </source>
</evidence>
<protein>
    <recommendedName>
        <fullName evidence="4">DUF1036 domain-containing protein</fullName>
    </recommendedName>
</protein>
<proteinExistence type="predicted"/>
<keyword evidence="3" id="KW-1185">Reference proteome</keyword>
<organism evidence="2 3">
    <name type="scientific">Pseudoroseicyclus aestuarii</name>
    <dbReference type="NCBI Taxonomy" id="1795041"/>
    <lineage>
        <taxon>Bacteria</taxon>
        <taxon>Pseudomonadati</taxon>
        <taxon>Pseudomonadota</taxon>
        <taxon>Alphaproteobacteria</taxon>
        <taxon>Rhodobacterales</taxon>
        <taxon>Paracoccaceae</taxon>
        <taxon>Pseudoroseicyclus</taxon>
    </lineage>
</organism>
<gene>
    <name evidence="2" type="ORF">DFP88_10332</name>
</gene>
<evidence type="ECO:0008006" key="4">
    <source>
        <dbReference type="Google" id="ProtNLM"/>
    </source>
</evidence>
<feature type="signal peptide" evidence="1">
    <location>
        <begin position="1"/>
        <end position="17"/>
    </location>
</feature>
<feature type="chain" id="PRO_5016455837" description="DUF1036 domain-containing protein" evidence="1">
    <location>
        <begin position="18"/>
        <end position="164"/>
    </location>
</feature>
<dbReference type="Proteomes" id="UP000248311">
    <property type="component" value="Unassembled WGS sequence"/>
</dbReference>
<evidence type="ECO:0000313" key="3">
    <source>
        <dbReference type="Proteomes" id="UP000248311"/>
    </source>
</evidence>
<name>A0A318T0I1_9RHOB</name>
<comment type="caution">
    <text evidence="2">The sequence shown here is derived from an EMBL/GenBank/DDBJ whole genome shotgun (WGS) entry which is preliminary data.</text>
</comment>